<dbReference type="RefSeq" id="WP_131919444.1">
    <property type="nucleotide sequence ID" value="NZ_JAOQNU010000014.1"/>
</dbReference>
<dbReference type="EMBL" id="SLXT01000015">
    <property type="protein sequence ID" value="TCP63770.1"/>
    <property type="molecule type" value="Genomic_DNA"/>
</dbReference>
<comment type="subcellular location">
    <subcellularLocation>
        <location evidence="1">Membrane</location>
        <topology evidence="1">Lipid-anchor</topology>
    </subcellularLocation>
</comment>
<evidence type="ECO:0000256" key="8">
    <source>
        <dbReference type="SAM" id="MobiDB-lite"/>
    </source>
</evidence>
<gene>
    <name evidence="12" type="ORF">EDD73_11516</name>
</gene>
<evidence type="ECO:0000256" key="4">
    <source>
        <dbReference type="ARBA" id="ARBA00022729"/>
    </source>
</evidence>
<dbReference type="Gene3D" id="3.30.300.210">
    <property type="entry name" value="Nutrient germinant receptor protein C, domain 3"/>
    <property type="match status" value="1"/>
</dbReference>
<evidence type="ECO:0000256" key="5">
    <source>
        <dbReference type="ARBA" id="ARBA00023136"/>
    </source>
</evidence>
<dbReference type="NCBIfam" id="TIGR02887">
    <property type="entry name" value="spore_ger_x_C"/>
    <property type="match status" value="1"/>
</dbReference>
<keyword evidence="3" id="KW-0309">Germination</keyword>
<evidence type="ECO:0000256" key="2">
    <source>
        <dbReference type="ARBA" id="ARBA00007886"/>
    </source>
</evidence>
<evidence type="ECO:0000313" key="13">
    <source>
        <dbReference type="Proteomes" id="UP000294813"/>
    </source>
</evidence>
<feature type="chain" id="PRO_5038939138" evidence="9">
    <location>
        <begin position="22"/>
        <end position="431"/>
    </location>
</feature>
<evidence type="ECO:0000313" key="12">
    <source>
        <dbReference type="EMBL" id="TCP63770.1"/>
    </source>
</evidence>
<protein>
    <submittedName>
        <fullName evidence="12">Spore germination protein KC</fullName>
    </submittedName>
</protein>
<dbReference type="AlphaFoldDB" id="A0A4R2RIY6"/>
<dbReference type="PROSITE" id="PS51257">
    <property type="entry name" value="PROKAR_LIPOPROTEIN"/>
    <property type="match status" value="1"/>
</dbReference>
<evidence type="ECO:0000259" key="11">
    <source>
        <dbReference type="Pfam" id="PF25198"/>
    </source>
</evidence>
<accession>A0A4R2RIY6</accession>
<keyword evidence="5" id="KW-0472">Membrane</keyword>
<dbReference type="InterPro" id="IPR008844">
    <property type="entry name" value="Spore_GerAC-like"/>
</dbReference>
<dbReference type="InterPro" id="IPR046953">
    <property type="entry name" value="Spore_GerAC-like_C"/>
</dbReference>
<dbReference type="InterPro" id="IPR057336">
    <property type="entry name" value="GerAC_N"/>
</dbReference>
<reference evidence="12 13" key="1">
    <citation type="submission" date="2019-03" db="EMBL/GenBank/DDBJ databases">
        <title>Genomic Encyclopedia of Type Strains, Phase IV (KMG-IV): sequencing the most valuable type-strain genomes for metagenomic binning, comparative biology and taxonomic classification.</title>
        <authorList>
            <person name="Goeker M."/>
        </authorList>
    </citation>
    <scope>NUCLEOTIDE SEQUENCE [LARGE SCALE GENOMIC DNA]</scope>
    <source>
        <strain evidence="12 13">DSM 11170</strain>
    </source>
</reference>
<evidence type="ECO:0000256" key="9">
    <source>
        <dbReference type="SAM" id="SignalP"/>
    </source>
</evidence>
<keyword evidence="7" id="KW-0449">Lipoprotein</keyword>
<dbReference type="InterPro" id="IPR038501">
    <property type="entry name" value="Spore_GerAC_C_sf"/>
</dbReference>
<evidence type="ECO:0000256" key="3">
    <source>
        <dbReference type="ARBA" id="ARBA00022544"/>
    </source>
</evidence>
<keyword evidence="6" id="KW-0564">Palmitate</keyword>
<keyword evidence="4 9" id="KW-0732">Signal</keyword>
<evidence type="ECO:0000259" key="10">
    <source>
        <dbReference type="Pfam" id="PF05504"/>
    </source>
</evidence>
<evidence type="ECO:0000256" key="1">
    <source>
        <dbReference type="ARBA" id="ARBA00004635"/>
    </source>
</evidence>
<organism evidence="12 13">
    <name type="scientific">Heliophilum fasciatum</name>
    <dbReference type="NCBI Taxonomy" id="35700"/>
    <lineage>
        <taxon>Bacteria</taxon>
        <taxon>Bacillati</taxon>
        <taxon>Bacillota</taxon>
        <taxon>Clostridia</taxon>
        <taxon>Eubacteriales</taxon>
        <taxon>Heliobacteriaceae</taxon>
        <taxon>Heliophilum</taxon>
    </lineage>
</organism>
<keyword evidence="13" id="KW-1185">Reference proteome</keyword>
<sequence length="431" mass="47881">MRRNKIIMVIMLLCLCAAVSGCYDRREVEDMAYVIAIGVDIGVNDGVRLSFQLSGGGGAQAQGGAGQKGAGNPIQAEATNAVYTIDAPSLYTGLNQINTFSSKQLNLEHAKMIIFSEEIAKSGILKKYLKSMVRYREIRKISNVVVVKGNAEEFLKANVVVLTGEVSKVTHMILNLEGQRTGFFPVTKLMDFYIATKSNMEDAIIPLGSMNRYENMQEPGTGEQPAASSGGRYVAGELPRRGGQRREFFGTAVFRGAHMVGELNGDETRVLSMVRGDFKQGFFTMLDPQKEKHSIALDVRLNDKPKITVDVRQDPPVIHVRVTLEGDFLSIQSGINYESSELKPVVEEAFAQNIKDLLDQLIKKCQHEYKADIFRFGTEAVTHFSTIGEWEQYEWLKKFTEAQVTTEVSFIVRRTGTILKSTPVQEAGEKE</sequence>
<dbReference type="PANTHER" id="PTHR35789">
    <property type="entry name" value="SPORE GERMINATION PROTEIN B3"/>
    <property type="match status" value="1"/>
</dbReference>
<proteinExistence type="inferred from homology"/>
<feature type="signal peptide" evidence="9">
    <location>
        <begin position="1"/>
        <end position="21"/>
    </location>
</feature>
<dbReference type="Pfam" id="PF25198">
    <property type="entry name" value="Spore_GerAC_N"/>
    <property type="match status" value="1"/>
</dbReference>
<feature type="domain" description="Spore germination protein N-terminal" evidence="11">
    <location>
        <begin position="24"/>
        <end position="207"/>
    </location>
</feature>
<dbReference type="PANTHER" id="PTHR35789:SF1">
    <property type="entry name" value="SPORE GERMINATION PROTEIN B3"/>
    <property type="match status" value="1"/>
</dbReference>
<evidence type="ECO:0000256" key="7">
    <source>
        <dbReference type="ARBA" id="ARBA00023288"/>
    </source>
</evidence>
<dbReference type="Proteomes" id="UP000294813">
    <property type="component" value="Unassembled WGS sequence"/>
</dbReference>
<name>A0A4R2RIY6_9FIRM</name>
<comment type="similarity">
    <text evidence="2">Belongs to the GerABKC lipoprotein family.</text>
</comment>
<feature type="region of interest" description="Disordered" evidence="8">
    <location>
        <begin position="214"/>
        <end position="236"/>
    </location>
</feature>
<comment type="caution">
    <text evidence="12">The sequence shown here is derived from an EMBL/GenBank/DDBJ whole genome shotgun (WGS) entry which is preliminary data.</text>
</comment>
<dbReference type="Pfam" id="PF05504">
    <property type="entry name" value="Spore_GerAC"/>
    <property type="match status" value="1"/>
</dbReference>
<dbReference type="OrthoDB" id="9816067at2"/>
<dbReference type="GO" id="GO:0016020">
    <property type="term" value="C:membrane"/>
    <property type="evidence" value="ECO:0007669"/>
    <property type="project" value="UniProtKB-SubCell"/>
</dbReference>
<dbReference type="GO" id="GO:0009847">
    <property type="term" value="P:spore germination"/>
    <property type="evidence" value="ECO:0007669"/>
    <property type="project" value="InterPro"/>
</dbReference>
<evidence type="ECO:0000256" key="6">
    <source>
        <dbReference type="ARBA" id="ARBA00023139"/>
    </source>
</evidence>
<feature type="domain" description="Spore germination GerAC-like C-terminal" evidence="10">
    <location>
        <begin position="250"/>
        <end position="416"/>
    </location>
</feature>